<dbReference type="FunFam" id="3.30.430.20:FF:000005">
    <property type="entry name" value="Cysteine-rich receptor-like protein kinase 2"/>
    <property type="match status" value="1"/>
</dbReference>
<dbReference type="InterPro" id="IPR008271">
    <property type="entry name" value="Ser/Thr_kinase_AS"/>
</dbReference>
<dbReference type="PANTHER" id="PTHR47973">
    <property type="entry name" value="CYSTEINE-RICH RECEPTOR-LIKE PROTEIN KINASE 3"/>
    <property type="match status" value="1"/>
</dbReference>
<evidence type="ECO:0000313" key="21">
    <source>
        <dbReference type="EMBL" id="PIN14917.1"/>
    </source>
</evidence>
<evidence type="ECO:0000256" key="12">
    <source>
        <dbReference type="ARBA" id="ARBA00023136"/>
    </source>
</evidence>
<dbReference type="PROSITE" id="PS00107">
    <property type="entry name" value="PROTEIN_KINASE_ATP"/>
    <property type="match status" value="1"/>
</dbReference>
<dbReference type="PROSITE" id="PS50011">
    <property type="entry name" value="PROTEIN_KINASE_DOM"/>
    <property type="match status" value="1"/>
</dbReference>
<feature type="domain" description="Protein kinase" evidence="19">
    <location>
        <begin position="283"/>
        <end position="573"/>
    </location>
</feature>
<keyword evidence="10 17" id="KW-0067">ATP-binding</keyword>
<evidence type="ECO:0000256" key="16">
    <source>
        <dbReference type="ARBA" id="ARBA00047951"/>
    </source>
</evidence>
<evidence type="ECO:0000256" key="10">
    <source>
        <dbReference type="ARBA" id="ARBA00022840"/>
    </source>
</evidence>
<feature type="domain" description="Gnk2-homologous" evidence="20">
    <location>
        <begin position="32"/>
        <end position="133"/>
    </location>
</feature>
<comment type="caution">
    <text evidence="21">The sequence shown here is derived from an EMBL/GenBank/DDBJ whole genome shotgun (WGS) entry which is preliminary data.</text>
</comment>
<feature type="chain" id="PRO_5013789054" evidence="18">
    <location>
        <begin position="29"/>
        <end position="610"/>
    </location>
</feature>
<dbReference type="GO" id="GO:0016020">
    <property type="term" value="C:membrane"/>
    <property type="evidence" value="ECO:0007669"/>
    <property type="project" value="UniProtKB-SubCell"/>
</dbReference>
<dbReference type="FunFam" id="3.30.430.20:FF:000015">
    <property type="entry name" value="Cysteine-rich receptor-like protein kinase 3"/>
    <property type="match status" value="1"/>
</dbReference>
<evidence type="ECO:0000256" key="4">
    <source>
        <dbReference type="ARBA" id="ARBA00022679"/>
    </source>
</evidence>
<dbReference type="OrthoDB" id="887929at2759"/>
<evidence type="ECO:0000259" key="19">
    <source>
        <dbReference type="PROSITE" id="PS50011"/>
    </source>
</evidence>
<keyword evidence="8 17" id="KW-0547">Nucleotide-binding</keyword>
<dbReference type="Gene3D" id="1.10.510.10">
    <property type="entry name" value="Transferase(Phosphotransferase) domain 1"/>
    <property type="match status" value="1"/>
</dbReference>
<keyword evidence="13" id="KW-0675">Receptor</keyword>
<dbReference type="SUPFAM" id="SSF56112">
    <property type="entry name" value="Protein kinase-like (PK-like)"/>
    <property type="match status" value="1"/>
</dbReference>
<evidence type="ECO:0000256" key="13">
    <source>
        <dbReference type="ARBA" id="ARBA00023170"/>
    </source>
</evidence>
<keyword evidence="3" id="KW-0597">Phosphoprotein</keyword>
<evidence type="ECO:0000256" key="2">
    <source>
        <dbReference type="ARBA" id="ARBA00022527"/>
    </source>
</evidence>
<keyword evidence="2 21" id="KW-0723">Serine/threonine-protein kinase</keyword>
<evidence type="ECO:0000256" key="11">
    <source>
        <dbReference type="ARBA" id="ARBA00022989"/>
    </source>
</evidence>
<evidence type="ECO:0000256" key="7">
    <source>
        <dbReference type="ARBA" id="ARBA00022737"/>
    </source>
</evidence>
<dbReference type="STRING" id="429701.A0A2G9HBK4"/>
<proteinExistence type="predicted"/>
<feature type="binding site" evidence="17">
    <location>
        <position position="311"/>
    </location>
    <ligand>
        <name>ATP</name>
        <dbReference type="ChEBI" id="CHEBI:30616"/>
    </ligand>
</feature>
<dbReference type="GO" id="GO:0005524">
    <property type="term" value="F:ATP binding"/>
    <property type="evidence" value="ECO:0007669"/>
    <property type="project" value="UniProtKB-UniRule"/>
</dbReference>
<feature type="domain" description="Gnk2-homologous" evidence="20">
    <location>
        <begin position="139"/>
        <end position="243"/>
    </location>
</feature>
<evidence type="ECO:0000313" key="22">
    <source>
        <dbReference type="Proteomes" id="UP000231279"/>
    </source>
</evidence>
<keyword evidence="5" id="KW-0812">Transmembrane</keyword>
<reference evidence="22" key="1">
    <citation type="journal article" date="2018" name="Gigascience">
        <title>Genome assembly of the Pink Ipe (Handroanthus impetiginosus, Bignoniaceae), a highly valued, ecologically keystone Neotropical timber forest tree.</title>
        <authorList>
            <person name="Silva-Junior O.B."/>
            <person name="Grattapaglia D."/>
            <person name="Novaes E."/>
            <person name="Collevatti R.G."/>
        </authorList>
    </citation>
    <scope>NUCLEOTIDE SEQUENCE [LARGE SCALE GENOMIC DNA]</scope>
    <source>
        <strain evidence="22">cv. UFG-1</strain>
    </source>
</reference>
<dbReference type="SMART" id="SM00220">
    <property type="entry name" value="S_TKc"/>
    <property type="match status" value="1"/>
</dbReference>
<evidence type="ECO:0000256" key="14">
    <source>
        <dbReference type="ARBA" id="ARBA00023180"/>
    </source>
</evidence>
<comment type="subcellular location">
    <subcellularLocation>
        <location evidence="1">Membrane</location>
        <topology evidence="1">Single-pass membrane protein</topology>
    </subcellularLocation>
</comment>
<name>A0A2G9HBK4_9LAMI</name>
<dbReference type="InterPro" id="IPR011009">
    <property type="entry name" value="Kinase-like_dom_sf"/>
</dbReference>
<evidence type="ECO:0000256" key="6">
    <source>
        <dbReference type="ARBA" id="ARBA00022729"/>
    </source>
</evidence>
<dbReference type="InterPro" id="IPR001245">
    <property type="entry name" value="Ser-Thr/Tyr_kinase_cat_dom"/>
</dbReference>
<dbReference type="InterPro" id="IPR038408">
    <property type="entry name" value="GNK2_sf"/>
</dbReference>
<protein>
    <submittedName>
        <fullName evidence="21">Serine/threonine protein kinase</fullName>
        <ecNumber evidence="21">2.7.11.1</ecNumber>
    </submittedName>
</protein>
<sequence>MMKKPILIPDIIIIIFLEILLLPNEIHADPRSQPVHMKCGTQLPHNPTISISNFVATMENISAQIRTSGFGAAGTGSGPDTNYGLAQCYGDLSSVDCVLCYAEARTILPRCYPDNGGRIYFDGCFMRAENYSFFQEFTGPNDHAVCENRTRQDPGFPDSARRGLLQAAADAPNNNGFARKRVGVSGWGKGSIFVLADCWKAVSASGCRACLKNASASLLGCLPASEGRAFNTGCFMRYSDANFLNPVPGNGSSRGDVEKLAKTLNDNSLNFKYSTLEKATGSFDEANKLGQGGFGTVYKGVLPDGREIAVKRLFFNNKHRAADFYNEVNIISSVEHKNLVKLLGCSCSGPESLLVYEFLPNKSLDHFIFDSRKGKALNWEKRFEIIIGTAEGLVHLHENTKIRIIHRDIKASNILLDFKLRAKIADFGLARSFQENKSHISTAIAGTLGYMAPEYLAHGRLTEKADVYGFGVLLLEIVTGSQNNRSKASDYTDSLVTFTWKKFQQRIVDKVFDPNLMLHNDNNIDIKNEILRVVHVGLLCTQEIPSLRPSMSEALLMLVSKEHLAAPSNPPFMDEMTMEFNDMSENMSSPLNYGNAASVASISQSIFLPR</sequence>
<accession>A0A2G9HBK4</accession>
<comment type="catalytic activity">
    <reaction evidence="15">
        <text>L-seryl-[protein] + ATP = O-phospho-L-seryl-[protein] + ADP + H(+)</text>
        <dbReference type="Rhea" id="RHEA:17989"/>
        <dbReference type="Rhea" id="RHEA-COMP:9863"/>
        <dbReference type="Rhea" id="RHEA-COMP:11604"/>
        <dbReference type="ChEBI" id="CHEBI:15378"/>
        <dbReference type="ChEBI" id="CHEBI:29999"/>
        <dbReference type="ChEBI" id="CHEBI:30616"/>
        <dbReference type="ChEBI" id="CHEBI:83421"/>
        <dbReference type="ChEBI" id="CHEBI:456216"/>
    </reaction>
</comment>
<evidence type="ECO:0000256" key="18">
    <source>
        <dbReference type="SAM" id="SignalP"/>
    </source>
</evidence>
<dbReference type="EC" id="2.7.11.1" evidence="21"/>
<dbReference type="Gene3D" id="3.30.430.20">
    <property type="entry name" value="Gnk2 domain, C-X8-C-X2-C motif"/>
    <property type="match status" value="2"/>
</dbReference>
<evidence type="ECO:0000259" key="20">
    <source>
        <dbReference type="PROSITE" id="PS51473"/>
    </source>
</evidence>
<keyword evidence="12" id="KW-0472">Membrane</keyword>
<dbReference type="GO" id="GO:0004674">
    <property type="term" value="F:protein serine/threonine kinase activity"/>
    <property type="evidence" value="ECO:0007669"/>
    <property type="project" value="UniProtKB-KW"/>
</dbReference>
<evidence type="ECO:0000256" key="5">
    <source>
        <dbReference type="ARBA" id="ARBA00022692"/>
    </source>
</evidence>
<dbReference type="InterPro" id="IPR000719">
    <property type="entry name" value="Prot_kinase_dom"/>
</dbReference>
<dbReference type="EMBL" id="NKXS01002185">
    <property type="protein sequence ID" value="PIN14917.1"/>
    <property type="molecule type" value="Genomic_DNA"/>
</dbReference>
<dbReference type="InterPro" id="IPR052059">
    <property type="entry name" value="CR_Ser/Thr_kinase"/>
</dbReference>
<dbReference type="Proteomes" id="UP000231279">
    <property type="component" value="Unassembled WGS sequence"/>
</dbReference>
<dbReference type="InterPro" id="IPR017441">
    <property type="entry name" value="Protein_kinase_ATP_BS"/>
</dbReference>
<keyword evidence="4 21" id="KW-0808">Transferase</keyword>
<dbReference type="Pfam" id="PF01657">
    <property type="entry name" value="Stress-antifung"/>
    <property type="match status" value="2"/>
</dbReference>
<dbReference type="AlphaFoldDB" id="A0A2G9HBK4"/>
<keyword evidence="22" id="KW-1185">Reference proteome</keyword>
<dbReference type="InterPro" id="IPR002902">
    <property type="entry name" value="GNK2"/>
</dbReference>
<dbReference type="FunFam" id="1.10.510.10:FF:000336">
    <property type="entry name" value="Cysteine-rich receptor-like protein kinase 2"/>
    <property type="match status" value="1"/>
</dbReference>
<keyword evidence="7" id="KW-0677">Repeat</keyword>
<keyword evidence="6 18" id="KW-0732">Signal</keyword>
<dbReference type="PROSITE" id="PS00108">
    <property type="entry name" value="PROTEIN_KINASE_ST"/>
    <property type="match status" value="1"/>
</dbReference>
<keyword evidence="11" id="KW-1133">Transmembrane helix</keyword>
<organism evidence="21 22">
    <name type="scientific">Handroanthus impetiginosus</name>
    <dbReference type="NCBI Taxonomy" id="429701"/>
    <lineage>
        <taxon>Eukaryota</taxon>
        <taxon>Viridiplantae</taxon>
        <taxon>Streptophyta</taxon>
        <taxon>Embryophyta</taxon>
        <taxon>Tracheophyta</taxon>
        <taxon>Spermatophyta</taxon>
        <taxon>Magnoliopsida</taxon>
        <taxon>eudicotyledons</taxon>
        <taxon>Gunneridae</taxon>
        <taxon>Pentapetalae</taxon>
        <taxon>asterids</taxon>
        <taxon>lamiids</taxon>
        <taxon>Lamiales</taxon>
        <taxon>Bignoniaceae</taxon>
        <taxon>Crescentiina</taxon>
        <taxon>Tabebuia alliance</taxon>
        <taxon>Handroanthus</taxon>
    </lineage>
</organism>
<evidence type="ECO:0000256" key="1">
    <source>
        <dbReference type="ARBA" id="ARBA00004167"/>
    </source>
</evidence>
<dbReference type="FunFam" id="3.30.200.20:FF:001208">
    <property type="entry name" value="Putative DUF26-domain receptor-like protein kinase family protein"/>
    <property type="match status" value="1"/>
</dbReference>
<dbReference type="Gene3D" id="3.30.200.20">
    <property type="entry name" value="Phosphorylase Kinase, domain 1"/>
    <property type="match status" value="1"/>
</dbReference>
<dbReference type="PROSITE" id="PS51473">
    <property type="entry name" value="GNK2"/>
    <property type="match status" value="2"/>
</dbReference>
<dbReference type="Pfam" id="PF07714">
    <property type="entry name" value="PK_Tyr_Ser-Thr"/>
    <property type="match status" value="1"/>
</dbReference>
<keyword evidence="9 21" id="KW-0418">Kinase</keyword>
<evidence type="ECO:0000256" key="8">
    <source>
        <dbReference type="ARBA" id="ARBA00022741"/>
    </source>
</evidence>
<evidence type="ECO:0000256" key="17">
    <source>
        <dbReference type="PROSITE-ProRule" id="PRU10141"/>
    </source>
</evidence>
<dbReference type="CDD" id="cd14066">
    <property type="entry name" value="STKc_IRAK"/>
    <property type="match status" value="1"/>
</dbReference>
<evidence type="ECO:0000256" key="9">
    <source>
        <dbReference type="ARBA" id="ARBA00022777"/>
    </source>
</evidence>
<dbReference type="CDD" id="cd23509">
    <property type="entry name" value="Gnk2-like"/>
    <property type="match status" value="2"/>
</dbReference>
<evidence type="ECO:0000256" key="3">
    <source>
        <dbReference type="ARBA" id="ARBA00022553"/>
    </source>
</evidence>
<gene>
    <name evidence="21" type="ORF">CDL12_12460</name>
</gene>
<feature type="signal peptide" evidence="18">
    <location>
        <begin position="1"/>
        <end position="28"/>
    </location>
</feature>
<comment type="catalytic activity">
    <reaction evidence="16">
        <text>L-threonyl-[protein] + ATP = O-phospho-L-threonyl-[protein] + ADP + H(+)</text>
        <dbReference type="Rhea" id="RHEA:46608"/>
        <dbReference type="Rhea" id="RHEA-COMP:11060"/>
        <dbReference type="Rhea" id="RHEA-COMP:11605"/>
        <dbReference type="ChEBI" id="CHEBI:15378"/>
        <dbReference type="ChEBI" id="CHEBI:30013"/>
        <dbReference type="ChEBI" id="CHEBI:30616"/>
        <dbReference type="ChEBI" id="CHEBI:61977"/>
        <dbReference type="ChEBI" id="CHEBI:456216"/>
    </reaction>
</comment>
<keyword evidence="14" id="KW-0325">Glycoprotein</keyword>
<evidence type="ECO:0000256" key="15">
    <source>
        <dbReference type="ARBA" id="ARBA00047558"/>
    </source>
</evidence>
<dbReference type="GO" id="GO:0106310">
    <property type="term" value="F:protein serine kinase activity"/>
    <property type="evidence" value="ECO:0007669"/>
    <property type="project" value="RHEA"/>
</dbReference>